<dbReference type="PROSITE" id="PS50879">
    <property type="entry name" value="RNASE_H_1"/>
    <property type="match status" value="1"/>
</dbReference>
<dbReference type="Gene3D" id="3.30.420.10">
    <property type="entry name" value="Ribonuclease H-like superfamily/Ribonuclease H"/>
    <property type="match status" value="1"/>
</dbReference>
<dbReference type="InterPro" id="IPR053151">
    <property type="entry name" value="RNase_H-like"/>
</dbReference>
<protein>
    <recommendedName>
        <fullName evidence="1">RNase H type-1 domain-containing protein</fullName>
    </recommendedName>
</protein>
<accession>A0AAV2GRI0</accession>
<dbReference type="EMBL" id="OZ034822">
    <property type="protein sequence ID" value="CAL1412749.1"/>
    <property type="molecule type" value="Genomic_DNA"/>
</dbReference>
<sequence>MNRDFVWAEEENKNKMHLVAWDKMTVPKKHGGVGIRPTRQANLAMLAKGGWRLIKEKETLWSQIMHAKYGRQRENLDILGNSQGSSFTWKSFSKAVDVLKQGCAWNIKNGKRTKFWLDPWVLQGSLKEVATMHIAEDVEQMTVADYVTADGTWRTDMFEALLPTEICQKILSVAVDTLSSEEDTLFWTASPDGKFSTKSAFNLITPQPQDPDEKLWRTIWRLPVPERVRVFMWQTCTGKIATNSLRFHRKVAASPCCPRCPGSPETILHTLRDCPPATFFWLRQTAGLHQQDFFTLDQGDWLSSNLLRTDTVATGMTWPAFFSTALWLIWKNRCVLCMQGSGAALTPPSLEHSILAKTKMWHNAWLAPPLLPCKGNRPADRVEKEVGWKPPTEGWIMLNTDGASNGNPGPAGAGGVLRDQMGHWVAGFVANLGTATAILSELWGISFGLDIAWKHGGRAIQIQTDSQLALQLIEARHDPIHPYATLLSAIRRKLNRDWLVRLTHTYREGNRVADWLSKHSLVYPYGMHELTSPPPGINSLIRDDMMGITSTRRVVATSSSPLPTSM</sequence>
<reference evidence="2 3" key="1">
    <citation type="submission" date="2024-04" db="EMBL/GenBank/DDBJ databases">
        <authorList>
            <person name="Fracassetti M."/>
        </authorList>
    </citation>
    <scope>NUCLEOTIDE SEQUENCE [LARGE SCALE GENOMIC DNA]</scope>
</reference>
<evidence type="ECO:0000313" key="3">
    <source>
        <dbReference type="Proteomes" id="UP001497516"/>
    </source>
</evidence>
<gene>
    <name evidence="2" type="ORF">LTRI10_LOCUS52021</name>
</gene>
<dbReference type="SUPFAM" id="SSF53098">
    <property type="entry name" value="Ribonuclease H-like"/>
    <property type="match status" value="1"/>
</dbReference>
<dbReference type="InterPro" id="IPR026960">
    <property type="entry name" value="RVT-Znf"/>
</dbReference>
<dbReference type="Pfam" id="PF13456">
    <property type="entry name" value="RVT_3"/>
    <property type="match status" value="1"/>
</dbReference>
<feature type="domain" description="RNase H type-1" evidence="1">
    <location>
        <begin position="392"/>
        <end position="522"/>
    </location>
</feature>
<dbReference type="PANTHER" id="PTHR47723:SF19">
    <property type="entry name" value="POLYNUCLEOTIDYL TRANSFERASE, RIBONUCLEASE H-LIKE SUPERFAMILY PROTEIN"/>
    <property type="match status" value="1"/>
</dbReference>
<dbReference type="Proteomes" id="UP001497516">
    <property type="component" value="Chromosome 9"/>
</dbReference>
<dbReference type="Pfam" id="PF13966">
    <property type="entry name" value="zf-RVT"/>
    <property type="match status" value="1"/>
</dbReference>
<dbReference type="InterPro" id="IPR002156">
    <property type="entry name" value="RNaseH_domain"/>
</dbReference>
<dbReference type="AlphaFoldDB" id="A0AAV2GRI0"/>
<keyword evidence="3" id="KW-1185">Reference proteome</keyword>
<evidence type="ECO:0000259" key="1">
    <source>
        <dbReference type="PROSITE" id="PS50879"/>
    </source>
</evidence>
<dbReference type="InterPro" id="IPR012337">
    <property type="entry name" value="RNaseH-like_sf"/>
</dbReference>
<dbReference type="InterPro" id="IPR036397">
    <property type="entry name" value="RNaseH_sf"/>
</dbReference>
<proteinExistence type="predicted"/>
<dbReference type="CDD" id="cd06222">
    <property type="entry name" value="RNase_H_like"/>
    <property type="match status" value="1"/>
</dbReference>
<dbReference type="GO" id="GO:0003676">
    <property type="term" value="F:nucleic acid binding"/>
    <property type="evidence" value="ECO:0007669"/>
    <property type="project" value="InterPro"/>
</dbReference>
<dbReference type="InterPro" id="IPR044730">
    <property type="entry name" value="RNase_H-like_dom_plant"/>
</dbReference>
<dbReference type="GO" id="GO:0004523">
    <property type="term" value="F:RNA-DNA hybrid ribonuclease activity"/>
    <property type="evidence" value="ECO:0007669"/>
    <property type="project" value="InterPro"/>
</dbReference>
<name>A0AAV2GRI0_9ROSI</name>
<organism evidence="2 3">
    <name type="scientific">Linum trigynum</name>
    <dbReference type="NCBI Taxonomy" id="586398"/>
    <lineage>
        <taxon>Eukaryota</taxon>
        <taxon>Viridiplantae</taxon>
        <taxon>Streptophyta</taxon>
        <taxon>Embryophyta</taxon>
        <taxon>Tracheophyta</taxon>
        <taxon>Spermatophyta</taxon>
        <taxon>Magnoliopsida</taxon>
        <taxon>eudicotyledons</taxon>
        <taxon>Gunneridae</taxon>
        <taxon>Pentapetalae</taxon>
        <taxon>rosids</taxon>
        <taxon>fabids</taxon>
        <taxon>Malpighiales</taxon>
        <taxon>Linaceae</taxon>
        <taxon>Linum</taxon>
    </lineage>
</organism>
<evidence type="ECO:0000313" key="2">
    <source>
        <dbReference type="EMBL" id="CAL1412749.1"/>
    </source>
</evidence>
<dbReference type="PANTHER" id="PTHR47723">
    <property type="entry name" value="OS05G0353850 PROTEIN"/>
    <property type="match status" value="1"/>
</dbReference>